<proteinExistence type="predicted"/>
<sequence>MPLLAVVNPNAPFMAAVNPNTPVWLQNRRNKRPYGLLCPDLNAPNGRLHANLNTLFNHVEAFVECDSAVVVRHEMREVGGDDDEVEMVRRVAWSSGSGWRRRGILAGKRLPEKQPGAAAAGGGAGNGEEGGGRILGYVCVFMMKEMEVFNI</sequence>
<organism evidence="1 2">
    <name type="scientific">Tanacetum coccineum</name>
    <dbReference type="NCBI Taxonomy" id="301880"/>
    <lineage>
        <taxon>Eukaryota</taxon>
        <taxon>Viridiplantae</taxon>
        <taxon>Streptophyta</taxon>
        <taxon>Embryophyta</taxon>
        <taxon>Tracheophyta</taxon>
        <taxon>Spermatophyta</taxon>
        <taxon>Magnoliopsida</taxon>
        <taxon>eudicotyledons</taxon>
        <taxon>Gunneridae</taxon>
        <taxon>Pentapetalae</taxon>
        <taxon>asterids</taxon>
        <taxon>campanulids</taxon>
        <taxon>Asterales</taxon>
        <taxon>Asteraceae</taxon>
        <taxon>Asteroideae</taxon>
        <taxon>Anthemideae</taxon>
        <taxon>Anthemidinae</taxon>
        <taxon>Tanacetum</taxon>
    </lineage>
</organism>
<protein>
    <submittedName>
        <fullName evidence="1">Uncharacterized protein</fullName>
    </submittedName>
</protein>
<reference evidence="1" key="1">
    <citation type="journal article" date="2022" name="Int. J. Mol. Sci.">
        <title>Draft Genome of Tanacetum Coccineum: Genomic Comparison of Closely Related Tanacetum-Family Plants.</title>
        <authorList>
            <person name="Yamashiro T."/>
            <person name="Shiraishi A."/>
            <person name="Nakayama K."/>
            <person name="Satake H."/>
        </authorList>
    </citation>
    <scope>NUCLEOTIDE SEQUENCE</scope>
</reference>
<accession>A0ABQ5IZH3</accession>
<name>A0ABQ5IZH3_9ASTR</name>
<gene>
    <name evidence="1" type="ORF">Tco_1121038</name>
</gene>
<reference evidence="1" key="2">
    <citation type="submission" date="2022-01" db="EMBL/GenBank/DDBJ databases">
        <authorList>
            <person name="Yamashiro T."/>
            <person name="Shiraishi A."/>
            <person name="Satake H."/>
            <person name="Nakayama K."/>
        </authorList>
    </citation>
    <scope>NUCLEOTIDE SEQUENCE</scope>
</reference>
<evidence type="ECO:0000313" key="1">
    <source>
        <dbReference type="EMBL" id="GJU04608.1"/>
    </source>
</evidence>
<dbReference type="Proteomes" id="UP001151760">
    <property type="component" value="Unassembled WGS sequence"/>
</dbReference>
<comment type="caution">
    <text evidence="1">The sequence shown here is derived from an EMBL/GenBank/DDBJ whole genome shotgun (WGS) entry which is preliminary data.</text>
</comment>
<dbReference type="EMBL" id="BQNB010021266">
    <property type="protein sequence ID" value="GJU04608.1"/>
    <property type="molecule type" value="Genomic_DNA"/>
</dbReference>
<evidence type="ECO:0000313" key="2">
    <source>
        <dbReference type="Proteomes" id="UP001151760"/>
    </source>
</evidence>
<keyword evidence="2" id="KW-1185">Reference proteome</keyword>